<dbReference type="InterPro" id="IPR025646">
    <property type="entry name" value="DUF4350"/>
</dbReference>
<feature type="transmembrane region" description="Helical" evidence="1">
    <location>
        <begin position="6"/>
        <end position="23"/>
    </location>
</feature>
<gene>
    <name evidence="3" type="ORF">F7231_02175</name>
</gene>
<keyword evidence="1" id="KW-0812">Transmembrane</keyword>
<dbReference type="Pfam" id="PF14258">
    <property type="entry name" value="DUF4350"/>
    <property type="match status" value="1"/>
</dbReference>
<reference evidence="3" key="1">
    <citation type="submission" date="2024-05" db="EMBL/GenBank/DDBJ databases">
        <authorList>
            <person name="Jung D.-H."/>
        </authorList>
    </citation>
    <scope>NUCLEOTIDE SEQUENCE</scope>
    <source>
        <strain evidence="3">JA-25</strain>
    </source>
</reference>
<feature type="domain" description="DUF4350" evidence="2">
    <location>
        <begin position="37"/>
        <end position="220"/>
    </location>
</feature>
<evidence type="ECO:0000313" key="3">
    <source>
        <dbReference type="EMBL" id="NID08967.1"/>
    </source>
</evidence>
<keyword evidence="4" id="KW-1185">Reference proteome</keyword>
<sequence length="398" mass="45686">MRPNKYILLLVASLIAFVLFEYYKPKPIDWRPTYQNNDKIPFGTQAVFELLPSLLRQQKIEIIRIPPYNLFTESGLPLRSNYVAVCENFAAGGYDTRELLRYVARGNTAFLSAYDFSDTLSRALGFKADVKNPLKADSTLRSNFVGPGLARRGGYNFRHDDGRNFLVVKKPNSGITVLARNTRNEAIFLRIPHGKGSFYIHNLPLAFTNYYLLAPASADYMTKAFSYLPTQPTYWDEYMKQGRFNESEQSLLRYIYKQPALSWAYYIGLFGLIIYALFAGKRTQRVIPVVQLPQNTSLEFVKTVGRMYFQQNDHDNVARKKIKYFLADLRERYFLNTQVLDAEFVETLARKSGVSLEETQDLVRMLNQAARAVSLSEFDLLTINATIERFNTAAMSKA</sequence>
<evidence type="ECO:0000259" key="2">
    <source>
        <dbReference type="Pfam" id="PF14258"/>
    </source>
</evidence>
<name>A0ABX0QAW2_9BACT</name>
<evidence type="ECO:0000256" key="1">
    <source>
        <dbReference type="SAM" id="Phobius"/>
    </source>
</evidence>
<comment type="caution">
    <text evidence="3">The sequence shown here is derived from an EMBL/GenBank/DDBJ whole genome shotgun (WGS) entry which is preliminary data.</text>
</comment>
<dbReference type="EMBL" id="WAEL01000001">
    <property type="protein sequence ID" value="NID08967.1"/>
    <property type="molecule type" value="Genomic_DNA"/>
</dbReference>
<accession>A0ABX0QAW2</accession>
<evidence type="ECO:0000313" key="4">
    <source>
        <dbReference type="Proteomes" id="UP000606008"/>
    </source>
</evidence>
<feature type="transmembrane region" description="Helical" evidence="1">
    <location>
        <begin position="260"/>
        <end position="278"/>
    </location>
</feature>
<dbReference type="RefSeq" id="WP_166690743.1">
    <property type="nucleotide sequence ID" value="NZ_WAEL01000001.1"/>
</dbReference>
<keyword evidence="1" id="KW-0472">Membrane</keyword>
<organism evidence="3 4">
    <name type="scientific">Fibrivirga algicola</name>
    <dbReference type="NCBI Taxonomy" id="2950420"/>
    <lineage>
        <taxon>Bacteria</taxon>
        <taxon>Pseudomonadati</taxon>
        <taxon>Bacteroidota</taxon>
        <taxon>Cytophagia</taxon>
        <taxon>Cytophagales</taxon>
        <taxon>Spirosomataceae</taxon>
        <taxon>Fibrivirga</taxon>
    </lineage>
</organism>
<keyword evidence="1" id="KW-1133">Transmembrane helix</keyword>
<dbReference type="Proteomes" id="UP000606008">
    <property type="component" value="Unassembled WGS sequence"/>
</dbReference>
<proteinExistence type="predicted"/>
<protein>
    <submittedName>
        <fullName evidence="3">DUF4350 domain-containing protein</fullName>
    </submittedName>
</protein>